<evidence type="ECO:0000256" key="1">
    <source>
        <dbReference type="SAM" id="MobiDB-lite"/>
    </source>
</evidence>
<organism evidence="2 3">
    <name type="scientific">Penicillium chermesinum</name>
    <dbReference type="NCBI Taxonomy" id="63820"/>
    <lineage>
        <taxon>Eukaryota</taxon>
        <taxon>Fungi</taxon>
        <taxon>Dikarya</taxon>
        <taxon>Ascomycota</taxon>
        <taxon>Pezizomycotina</taxon>
        <taxon>Eurotiomycetes</taxon>
        <taxon>Eurotiomycetidae</taxon>
        <taxon>Eurotiales</taxon>
        <taxon>Aspergillaceae</taxon>
        <taxon>Penicillium</taxon>
    </lineage>
</organism>
<sequence length="109" mass="12341">METILNFHGPESWFCNGESFHMFLCIKIEQGIRLRRFLHGENNPHQPRSFTPSALKTANLALEELDYLSTDRAQHPSQHSNAAPSHKKGDQTGGESTKEVVQMAHVDKE</sequence>
<feature type="region of interest" description="Disordered" evidence="1">
    <location>
        <begin position="67"/>
        <end position="109"/>
    </location>
</feature>
<dbReference type="GeneID" id="83201202"/>
<dbReference type="EMBL" id="JAPQKS010000003">
    <property type="protein sequence ID" value="KAJ5239983.1"/>
    <property type="molecule type" value="Genomic_DNA"/>
</dbReference>
<evidence type="ECO:0000313" key="3">
    <source>
        <dbReference type="Proteomes" id="UP001150941"/>
    </source>
</evidence>
<dbReference type="AlphaFoldDB" id="A0A9W9PB55"/>
<dbReference type="Proteomes" id="UP001150941">
    <property type="component" value="Unassembled WGS sequence"/>
</dbReference>
<gene>
    <name evidence="2" type="ORF">N7468_004602</name>
</gene>
<reference evidence="2" key="1">
    <citation type="submission" date="2022-11" db="EMBL/GenBank/DDBJ databases">
        <authorList>
            <person name="Petersen C."/>
        </authorList>
    </citation>
    <scope>NUCLEOTIDE SEQUENCE</scope>
    <source>
        <strain evidence="2">IBT 19713</strain>
    </source>
</reference>
<evidence type="ECO:0000313" key="2">
    <source>
        <dbReference type="EMBL" id="KAJ5239983.1"/>
    </source>
</evidence>
<accession>A0A9W9PB55</accession>
<reference evidence="2" key="2">
    <citation type="journal article" date="2023" name="IMA Fungus">
        <title>Comparative genomic study of the Penicillium genus elucidates a diverse pangenome and 15 lateral gene transfer events.</title>
        <authorList>
            <person name="Petersen C."/>
            <person name="Sorensen T."/>
            <person name="Nielsen M.R."/>
            <person name="Sondergaard T.E."/>
            <person name="Sorensen J.L."/>
            <person name="Fitzpatrick D.A."/>
            <person name="Frisvad J.C."/>
            <person name="Nielsen K.L."/>
        </authorList>
    </citation>
    <scope>NUCLEOTIDE SEQUENCE</scope>
    <source>
        <strain evidence="2">IBT 19713</strain>
    </source>
</reference>
<comment type="caution">
    <text evidence="2">The sequence shown here is derived from an EMBL/GenBank/DDBJ whole genome shotgun (WGS) entry which is preliminary data.</text>
</comment>
<protein>
    <submittedName>
        <fullName evidence="2">Uncharacterized protein</fullName>
    </submittedName>
</protein>
<dbReference type="RefSeq" id="XP_058332902.1">
    <property type="nucleotide sequence ID" value="XM_058473899.1"/>
</dbReference>
<name>A0A9W9PB55_9EURO</name>
<proteinExistence type="predicted"/>
<keyword evidence="3" id="KW-1185">Reference proteome</keyword>